<dbReference type="GO" id="GO:0008270">
    <property type="term" value="F:zinc ion binding"/>
    <property type="evidence" value="ECO:0007669"/>
    <property type="project" value="UniProtKB-KW"/>
</dbReference>
<dbReference type="InterPro" id="IPR047153">
    <property type="entry name" value="TRIM45/56/19-like"/>
</dbReference>
<dbReference type="Gene3D" id="1.50.40.10">
    <property type="entry name" value="Mitochondrial carrier domain"/>
    <property type="match status" value="1"/>
</dbReference>
<keyword evidence="7" id="KW-0813">Transport</keyword>
<keyword evidence="5" id="KW-0479">Metal-binding</keyword>
<organism evidence="10 11">
    <name type="scientific">Stylophora pistillata</name>
    <name type="common">Smooth cauliflower coral</name>
    <dbReference type="NCBI Taxonomy" id="50429"/>
    <lineage>
        <taxon>Eukaryota</taxon>
        <taxon>Metazoa</taxon>
        <taxon>Cnidaria</taxon>
        <taxon>Anthozoa</taxon>
        <taxon>Hexacorallia</taxon>
        <taxon>Scleractinia</taxon>
        <taxon>Astrocoeniina</taxon>
        <taxon>Pocilloporidae</taxon>
        <taxon>Stylophora</taxon>
    </lineage>
</organism>
<evidence type="ECO:0000313" key="11">
    <source>
        <dbReference type="Proteomes" id="UP000225706"/>
    </source>
</evidence>
<dbReference type="Pfam" id="PF00153">
    <property type="entry name" value="Mito_carr"/>
    <property type="match status" value="1"/>
</dbReference>
<gene>
    <name evidence="10" type="primary">Slc25a20</name>
    <name evidence="10" type="ORF">AWC38_SpisGene13215</name>
</gene>
<sequence length="400" mass="45545">MCPDCLNAHEVLKTPFEGHKVISVKEFKAENYEALLRRQPFCSQQFHEKEIMSFFCVECQSCVCHICIVVDHRNHGVDVLDKAAQDEKHNIITGTESIKEKIKKLNADIRQLEETTSVMERNVTKAKRKVMEAAEQMITKIRAHEREVITSIETTHAKRLERINSPKQDILSLLKQLNKAVDFADNIMKRSSSTVVMQNKGTLEQRFEEFHVIHREVPKHYDIVMLKLLRLLSRAQYSDLLKGRCEEINAARNRSTFKGWCRSILLIVPQNIFWPLPDNSFPLITICLECLGAAASSFLSLPANALSLECNEIRLTPPLLKGNGNYCHVGRLIGLVVRHTPEGTYPRGIRDAFRHLVKEEGVASLFKGVTPVLLRAFPANAGLFLGYEVAMKTFSWILPE</sequence>
<keyword evidence="11" id="KW-1185">Reference proteome</keyword>
<dbReference type="SMART" id="SM00336">
    <property type="entry name" value="BBOX"/>
    <property type="match status" value="1"/>
</dbReference>
<protein>
    <submittedName>
        <fullName evidence="10">Mitochondrial carnitine/acylcarnitine carrier protein</fullName>
    </submittedName>
</protein>
<evidence type="ECO:0000256" key="6">
    <source>
        <dbReference type="PROSITE-ProRule" id="PRU00282"/>
    </source>
</evidence>
<comment type="similarity">
    <text evidence="2 7">Belongs to the mitochondrial carrier (TC 2.A.29) family.</text>
</comment>
<comment type="subcellular location">
    <subcellularLocation>
        <location evidence="1">Membrane</location>
        <topology evidence="1">Multi-pass membrane protein</topology>
    </subcellularLocation>
</comment>
<feature type="domain" description="B box-type" evidence="9">
    <location>
        <begin position="37"/>
        <end position="80"/>
    </location>
</feature>
<dbReference type="PROSITE" id="PS50119">
    <property type="entry name" value="ZF_BBOX"/>
    <property type="match status" value="1"/>
</dbReference>
<dbReference type="AlphaFoldDB" id="A0A2B4S0D1"/>
<dbReference type="InterPro" id="IPR023395">
    <property type="entry name" value="MCP_dom_sf"/>
</dbReference>
<evidence type="ECO:0000256" key="8">
    <source>
        <dbReference type="SAM" id="Coils"/>
    </source>
</evidence>
<evidence type="ECO:0000259" key="9">
    <source>
        <dbReference type="PROSITE" id="PS50119"/>
    </source>
</evidence>
<dbReference type="EMBL" id="LSMT01000245">
    <property type="protein sequence ID" value="PFX22260.1"/>
    <property type="molecule type" value="Genomic_DNA"/>
</dbReference>
<feature type="coiled-coil region" evidence="8">
    <location>
        <begin position="95"/>
        <end position="147"/>
    </location>
</feature>
<dbReference type="SUPFAM" id="SSF103506">
    <property type="entry name" value="Mitochondrial carrier"/>
    <property type="match status" value="1"/>
</dbReference>
<evidence type="ECO:0000256" key="7">
    <source>
        <dbReference type="RuleBase" id="RU000488"/>
    </source>
</evidence>
<keyword evidence="3 6" id="KW-0812">Transmembrane</keyword>
<accession>A0A2B4S0D1</accession>
<evidence type="ECO:0000313" key="10">
    <source>
        <dbReference type="EMBL" id="PFX22260.1"/>
    </source>
</evidence>
<dbReference type="InterPro" id="IPR000315">
    <property type="entry name" value="Znf_B-box"/>
</dbReference>
<feature type="repeat" description="Solcar" evidence="6">
    <location>
        <begin position="284"/>
        <end position="393"/>
    </location>
</feature>
<dbReference type="PROSITE" id="PS50920">
    <property type="entry name" value="SOLCAR"/>
    <property type="match status" value="1"/>
</dbReference>
<keyword evidence="5" id="KW-0862">Zinc</keyword>
<name>A0A2B4S0D1_STYPI</name>
<reference evidence="11" key="1">
    <citation type="journal article" date="2017" name="bioRxiv">
        <title>Comparative analysis of the genomes of Stylophora pistillata and Acropora digitifera provides evidence for extensive differences between species of corals.</title>
        <authorList>
            <person name="Voolstra C.R."/>
            <person name="Li Y."/>
            <person name="Liew Y.J."/>
            <person name="Baumgarten S."/>
            <person name="Zoccola D."/>
            <person name="Flot J.-F."/>
            <person name="Tambutte S."/>
            <person name="Allemand D."/>
            <person name="Aranda M."/>
        </authorList>
    </citation>
    <scope>NUCLEOTIDE SEQUENCE [LARGE SCALE GENOMIC DNA]</scope>
</reference>
<evidence type="ECO:0000256" key="5">
    <source>
        <dbReference type="PROSITE-ProRule" id="PRU00024"/>
    </source>
</evidence>
<dbReference type="PANTHER" id="PTHR25462:SF291">
    <property type="entry name" value="E3 UBIQUITIN-PROTEIN LIGASE TRIM45"/>
    <property type="match status" value="1"/>
</dbReference>
<dbReference type="GO" id="GO:0016020">
    <property type="term" value="C:membrane"/>
    <property type="evidence" value="ECO:0007669"/>
    <property type="project" value="UniProtKB-SubCell"/>
</dbReference>
<dbReference type="GO" id="GO:0061630">
    <property type="term" value="F:ubiquitin protein ligase activity"/>
    <property type="evidence" value="ECO:0007669"/>
    <property type="project" value="TreeGrafter"/>
</dbReference>
<evidence type="ECO:0000256" key="2">
    <source>
        <dbReference type="ARBA" id="ARBA00006375"/>
    </source>
</evidence>
<dbReference type="OrthoDB" id="14252at2759"/>
<dbReference type="InterPro" id="IPR018108">
    <property type="entry name" value="MCP_transmembrane"/>
</dbReference>
<comment type="caution">
    <text evidence="10">The sequence shown here is derived from an EMBL/GenBank/DDBJ whole genome shotgun (WGS) entry which is preliminary data.</text>
</comment>
<dbReference type="Gene3D" id="3.30.160.60">
    <property type="entry name" value="Classic Zinc Finger"/>
    <property type="match status" value="1"/>
</dbReference>
<proteinExistence type="inferred from homology"/>
<keyword evidence="4 6" id="KW-0472">Membrane</keyword>
<dbReference type="PANTHER" id="PTHR25462">
    <property type="entry name" value="BONUS, ISOFORM C-RELATED"/>
    <property type="match status" value="1"/>
</dbReference>
<dbReference type="CDD" id="cd19756">
    <property type="entry name" value="Bbox2"/>
    <property type="match status" value="1"/>
</dbReference>
<dbReference type="SUPFAM" id="SSF57845">
    <property type="entry name" value="B-box zinc-binding domain"/>
    <property type="match status" value="1"/>
</dbReference>
<keyword evidence="8" id="KW-0175">Coiled coil</keyword>
<evidence type="ECO:0000256" key="3">
    <source>
        <dbReference type="ARBA" id="ARBA00022692"/>
    </source>
</evidence>
<dbReference type="Pfam" id="PF00643">
    <property type="entry name" value="zf-B_box"/>
    <property type="match status" value="1"/>
</dbReference>
<dbReference type="Proteomes" id="UP000225706">
    <property type="component" value="Unassembled WGS sequence"/>
</dbReference>
<evidence type="ECO:0000256" key="4">
    <source>
        <dbReference type="ARBA" id="ARBA00023136"/>
    </source>
</evidence>
<keyword evidence="5" id="KW-0863">Zinc-finger</keyword>
<evidence type="ECO:0000256" key="1">
    <source>
        <dbReference type="ARBA" id="ARBA00004141"/>
    </source>
</evidence>